<dbReference type="PROSITE" id="PS50067">
    <property type="entry name" value="KINESIN_MOTOR_2"/>
    <property type="match status" value="1"/>
</dbReference>
<dbReference type="PANTHER" id="PTHR47968">
    <property type="entry name" value="CENTROMERE PROTEIN E"/>
    <property type="match status" value="1"/>
</dbReference>
<feature type="coiled-coil region" evidence="4">
    <location>
        <begin position="791"/>
        <end position="818"/>
    </location>
</feature>
<keyword evidence="3" id="KW-0067">ATP-binding</keyword>
<dbReference type="GO" id="GO:0003774">
    <property type="term" value="F:cytoskeletal motor activity"/>
    <property type="evidence" value="ECO:0007669"/>
    <property type="project" value="UniProtKB-UniRule"/>
</dbReference>
<comment type="caution">
    <text evidence="7">The sequence shown here is derived from an EMBL/GenBank/DDBJ whole genome shotgun (WGS) entry which is preliminary data.</text>
</comment>
<dbReference type="AlphaFoldDB" id="A0ABD3NEC7"/>
<feature type="region of interest" description="Disordered" evidence="5">
    <location>
        <begin position="1"/>
        <end position="24"/>
    </location>
</feature>
<protein>
    <recommendedName>
        <fullName evidence="6">Kinesin motor domain-containing protein</fullName>
    </recommendedName>
</protein>
<evidence type="ECO:0000256" key="1">
    <source>
        <dbReference type="ARBA" id="ARBA00023054"/>
    </source>
</evidence>
<dbReference type="InterPro" id="IPR001752">
    <property type="entry name" value="Kinesin_motor_dom"/>
</dbReference>
<keyword evidence="2 3" id="KW-0505">Motor protein</keyword>
<dbReference type="PANTHER" id="PTHR47968:SF75">
    <property type="entry name" value="CENTROMERE-ASSOCIATED PROTEIN E"/>
    <property type="match status" value="1"/>
</dbReference>
<evidence type="ECO:0000313" key="8">
    <source>
        <dbReference type="Proteomes" id="UP001530315"/>
    </source>
</evidence>
<feature type="region of interest" description="Disordered" evidence="5">
    <location>
        <begin position="860"/>
        <end position="909"/>
    </location>
</feature>
<dbReference type="SUPFAM" id="SSF52540">
    <property type="entry name" value="P-loop containing nucleoside triphosphate hydrolases"/>
    <property type="match status" value="1"/>
</dbReference>
<evidence type="ECO:0000256" key="3">
    <source>
        <dbReference type="PROSITE-ProRule" id="PRU00283"/>
    </source>
</evidence>
<feature type="domain" description="Kinesin motor" evidence="6">
    <location>
        <begin position="30"/>
        <end position="416"/>
    </location>
</feature>
<dbReference type="InterPro" id="IPR027417">
    <property type="entry name" value="P-loop_NTPase"/>
</dbReference>
<feature type="binding site" evidence="3">
    <location>
        <begin position="127"/>
        <end position="134"/>
    </location>
    <ligand>
        <name>ATP</name>
        <dbReference type="ChEBI" id="CHEBI:30616"/>
    </ligand>
</feature>
<dbReference type="GO" id="GO:0005524">
    <property type="term" value="F:ATP binding"/>
    <property type="evidence" value="ECO:0007669"/>
    <property type="project" value="UniProtKB-UniRule"/>
</dbReference>
<keyword evidence="1 4" id="KW-0175">Coiled coil</keyword>
<organism evidence="7 8">
    <name type="scientific">Stephanodiscus triporus</name>
    <dbReference type="NCBI Taxonomy" id="2934178"/>
    <lineage>
        <taxon>Eukaryota</taxon>
        <taxon>Sar</taxon>
        <taxon>Stramenopiles</taxon>
        <taxon>Ochrophyta</taxon>
        <taxon>Bacillariophyta</taxon>
        <taxon>Coscinodiscophyceae</taxon>
        <taxon>Thalassiosirophycidae</taxon>
        <taxon>Stephanodiscales</taxon>
        <taxon>Stephanodiscaceae</taxon>
        <taxon>Stephanodiscus</taxon>
    </lineage>
</organism>
<dbReference type="InterPro" id="IPR036961">
    <property type="entry name" value="Kinesin_motor_dom_sf"/>
</dbReference>
<dbReference type="Pfam" id="PF00225">
    <property type="entry name" value="Kinesin"/>
    <property type="match status" value="1"/>
</dbReference>
<feature type="region of interest" description="Disordered" evidence="5">
    <location>
        <begin position="666"/>
        <end position="686"/>
    </location>
</feature>
<accession>A0ABD3NEC7</accession>
<evidence type="ECO:0000256" key="5">
    <source>
        <dbReference type="SAM" id="MobiDB-lite"/>
    </source>
</evidence>
<evidence type="ECO:0000256" key="4">
    <source>
        <dbReference type="SAM" id="Coils"/>
    </source>
</evidence>
<comment type="similarity">
    <text evidence="3">Belongs to the TRAFAC class myosin-kinesin ATPase superfamily. Kinesin family.</text>
</comment>
<keyword evidence="3" id="KW-0547">Nucleotide-binding</keyword>
<feature type="compositionally biased region" description="Acidic residues" evidence="5">
    <location>
        <begin position="863"/>
        <end position="899"/>
    </location>
</feature>
<gene>
    <name evidence="7" type="ORF">ACHAW5_005938</name>
</gene>
<feature type="coiled-coil region" evidence="4">
    <location>
        <begin position="466"/>
        <end position="542"/>
    </location>
</feature>
<keyword evidence="8" id="KW-1185">Reference proteome</keyword>
<dbReference type="EMBL" id="JALLAZ020001478">
    <property type="protein sequence ID" value="KAL3774267.1"/>
    <property type="molecule type" value="Genomic_DNA"/>
</dbReference>
<dbReference type="PRINTS" id="PR00380">
    <property type="entry name" value="KINESINHEAVY"/>
</dbReference>
<dbReference type="InterPro" id="IPR027640">
    <property type="entry name" value="Kinesin-like_fam"/>
</dbReference>
<reference evidence="7 8" key="1">
    <citation type="submission" date="2024-10" db="EMBL/GenBank/DDBJ databases">
        <title>Updated reference genomes for cyclostephanoid diatoms.</title>
        <authorList>
            <person name="Roberts W.R."/>
            <person name="Alverson A.J."/>
        </authorList>
    </citation>
    <scope>NUCLEOTIDE SEQUENCE [LARGE SCALE GENOMIC DNA]</scope>
    <source>
        <strain evidence="7 8">AJA276-08</strain>
    </source>
</reference>
<sequence>MIPQDKDPIAGHSNTNNLAMFEEEPPQQESIRVCLRLRPLNKFELKRRSTSCVIAPDAGENIDKSAPYATIGENTIKIHSPLEGEFNFKFDRVFPEDSPQSVVYEHSASHLASRTMEGFNCALIAYGQTGSGKTHTMMGGGEHVATKSFKPLKKLNGPISEYGKGMIHLLIKDVFRLINDSPPSTEYILRCSFVEIYLERVLDLLNPTNRTIQILSCEENSANVVGGGKKGSGDGGVELIGASEACCIDESDVASLLVRGNACRTVSSTKLNTDSSRSHAIFIMKIEQKDRITGISKVSQLQMIDMAGSELGGKDQIVAGTKGGAIHQEARMINKSISLLNTVLKTVVENQTTNGGKDVGGCLHDGQHRQSKLTHLLKDLFGGNCHTSVILTASPSSYNISETIRTVKFGHLCQGVKNFVKPSVEMSPVDYRKLLNESQKKQGELLKLIGELKLKGYRNLESPADVVALQEELSRTRKELENSRQAREKLENIMAERQSEVAVLRTQNDIYASEKKKYMQELVAMKDEMRVLTQRKQEVEHNLRTSQFREYEATVFLRQFRRFYRRLLKNKAHQGTGRTSEVIENVPGVPDLNDLIDVDSLLLEAGLIEESELHDDTATGAYRPSAQALGRSTDATNKSWKEAALHGKVDELVLFDRSVLEGQKRVGAGGENAGAGTPHGQSISNRQQFLGTPAGRLTTMRERELERDLLRATEKCIDLQVALNEEKANVDVLTNRAGNKDKKKLAQESIQLKQQLDKKTHDLQAIIWKMNELHLINKTYNEKMSNREQHVTYLEENLVELQNSNRNMTLERQEAEGDLRAELDNLKVLVNAMTVPLWQFGECGITGRTLASRIRLPVCGGECDGDDTENDVDDGESVEESFCDEQDEDASEDENELESPELPSPQAQNTAESKLLLCEASTQTDVASGEKGTMTDMIVTPQHPTPFISNRASAPRSDVINGSLIALNKEILPSVNSSKVNQVYMAPDVSNGESRAQTENVNISNEHHFAEEYLFTGGMPAGSQPRRFVHKYGSMIRPACLKMSKDKKGEK</sequence>
<dbReference type="Gene3D" id="3.40.850.10">
    <property type="entry name" value="Kinesin motor domain"/>
    <property type="match status" value="1"/>
</dbReference>
<dbReference type="SMART" id="SM00129">
    <property type="entry name" value="KISc"/>
    <property type="match status" value="1"/>
</dbReference>
<name>A0ABD3NEC7_9STRA</name>
<proteinExistence type="inferred from homology"/>
<dbReference type="Proteomes" id="UP001530315">
    <property type="component" value="Unassembled WGS sequence"/>
</dbReference>
<evidence type="ECO:0000313" key="7">
    <source>
        <dbReference type="EMBL" id="KAL3774267.1"/>
    </source>
</evidence>
<evidence type="ECO:0000256" key="2">
    <source>
        <dbReference type="ARBA" id="ARBA00023175"/>
    </source>
</evidence>
<evidence type="ECO:0000259" key="6">
    <source>
        <dbReference type="PROSITE" id="PS50067"/>
    </source>
</evidence>